<dbReference type="EMBL" id="DS271129">
    <property type="protein sequence ID" value="EFO99282.1"/>
    <property type="molecule type" value="Genomic_DNA"/>
</dbReference>
<gene>
    <name evidence="2" type="ORF">CRE_15857</name>
</gene>
<feature type="transmembrane region" description="Helical" evidence="1">
    <location>
        <begin position="44"/>
        <end position="64"/>
    </location>
</feature>
<keyword evidence="1" id="KW-0812">Transmembrane</keyword>
<dbReference type="Proteomes" id="UP000008281">
    <property type="component" value="Unassembled WGS sequence"/>
</dbReference>
<name>E3NVT6_CAERE</name>
<keyword evidence="1" id="KW-0472">Membrane</keyword>
<keyword evidence="3" id="KW-1185">Reference proteome</keyword>
<sequence length="82" mass="9771">MELIYSKSRMSSSFHYERLDQWRMLILELLIFNVYSHHKCFISLHFNLMISHGLLNTVILMMAVMQDSSGIEVFISHFNDME</sequence>
<protein>
    <submittedName>
        <fullName evidence="2">Uncharacterized protein</fullName>
    </submittedName>
</protein>
<organism evidence="3">
    <name type="scientific">Caenorhabditis remanei</name>
    <name type="common">Caenorhabditis vulgaris</name>
    <dbReference type="NCBI Taxonomy" id="31234"/>
    <lineage>
        <taxon>Eukaryota</taxon>
        <taxon>Metazoa</taxon>
        <taxon>Ecdysozoa</taxon>
        <taxon>Nematoda</taxon>
        <taxon>Chromadorea</taxon>
        <taxon>Rhabditida</taxon>
        <taxon>Rhabditina</taxon>
        <taxon>Rhabditomorpha</taxon>
        <taxon>Rhabditoidea</taxon>
        <taxon>Rhabditidae</taxon>
        <taxon>Peloderinae</taxon>
        <taxon>Caenorhabditis</taxon>
    </lineage>
</organism>
<dbReference type="InParanoid" id="E3NVT6"/>
<proteinExistence type="predicted"/>
<dbReference type="HOGENOM" id="CLU_2560480_0_0_1"/>
<accession>E3NVT6</accession>
<evidence type="ECO:0000313" key="2">
    <source>
        <dbReference type="EMBL" id="EFO99282.1"/>
    </source>
</evidence>
<dbReference type="AlphaFoldDB" id="E3NVT6"/>
<evidence type="ECO:0000256" key="1">
    <source>
        <dbReference type="SAM" id="Phobius"/>
    </source>
</evidence>
<evidence type="ECO:0000313" key="3">
    <source>
        <dbReference type="Proteomes" id="UP000008281"/>
    </source>
</evidence>
<reference evidence="2" key="1">
    <citation type="submission" date="2007-07" db="EMBL/GenBank/DDBJ databases">
        <title>PCAP assembly of the Caenorhabditis remanei genome.</title>
        <authorList>
            <consortium name="The Caenorhabditis remanei Sequencing Consortium"/>
            <person name="Wilson R.K."/>
        </authorList>
    </citation>
    <scope>NUCLEOTIDE SEQUENCE [LARGE SCALE GENOMIC DNA]</scope>
    <source>
        <strain evidence="2">PB4641</strain>
    </source>
</reference>
<keyword evidence="1" id="KW-1133">Transmembrane helix</keyword>